<reference evidence="3" key="1">
    <citation type="submission" date="2021-01" db="EMBL/GenBank/DDBJ databases">
        <title>Whole genome shotgun sequence of Virgisporangium aurantiacum NBRC 16421.</title>
        <authorList>
            <person name="Komaki H."/>
            <person name="Tamura T."/>
        </authorList>
    </citation>
    <scope>NUCLEOTIDE SEQUENCE</scope>
    <source>
        <strain evidence="3">NBRC 16421</strain>
    </source>
</reference>
<keyword evidence="4" id="KW-1185">Reference proteome</keyword>
<gene>
    <name evidence="3" type="ORF">Vau01_007200</name>
</gene>
<evidence type="ECO:0000313" key="3">
    <source>
        <dbReference type="EMBL" id="GIJ53204.1"/>
    </source>
</evidence>
<protein>
    <submittedName>
        <fullName evidence="3">Uncharacterized protein</fullName>
    </submittedName>
</protein>
<keyword evidence="2" id="KW-0812">Transmembrane</keyword>
<comment type="caution">
    <text evidence="3">The sequence shown here is derived from an EMBL/GenBank/DDBJ whole genome shotgun (WGS) entry which is preliminary data.</text>
</comment>
<accession>A0A8J3YX04</accession>
<feature type="transmembrane region" description="Helical" evidence="2">
    <location>
        <begin position="79"/>
        <end position="98"/>
    </location>
</feature>
<sequence length="198" mass="20687">MEQWALVLADSVLLVVALGGAVFTLVRVRRVGGLAAVLAAAACGVLVVAAVFDMIWWTQVVPNAIREDEIATAANLNKIGVLGTTLSIALGVGLLIAATNVARPAATEPATAPQTGFPAGAAVGSAQPPLHQIPQQYQPHQASPYQPQQQATPQAQPAAGWTPPQQAPGQPDWNIHSGVWSIPRGTFDRPPPDQQQPR</sequence>
<feature type="region of interest" description="Disordered" evidence="1">
    <location>
        <begin position="136"/>
        <end position="198"/>
    </location>
</feature>
<organism evidence="3 4">
    <name type="scientific">Virgisporangium aurantiacum</name>
    <dbReference type="NCBI Taxonomy" id="175570"/>
    <lineage>
        <taxon>Bacteria</taxon>
        <taxon>Bacillati</taxon>
        <taxon>Actinomycetota</taxon>
        <taxon>Actinomycetes</taxon>
        <taxon>Micromonosporales</taxon>
        <taxon>Micromonosporaceae</taxon>
        <taxon>Virgisporangium</taxon>
    </lineage>
</organism>
<proteinExistence type="predicted"/>
<name>A0A8J3YX04_9ACTN</name>
<dbReference type="RefSeq" id="WP_203987136.1">
    <property type="nucleotide sequence ID" value="NZ_BOPG01000005.1"/>
</dbReference>
<dbReference type="AlphaFoldDB" id="A0A8J3YX04"/>
<keyword evidence="2" id="KW-0472">Membrane</keyword>
<keyword evidence="2" id="KW-1133">Transmembrane helix</keyword>
<feature type="compositionally biased region" description="Low complexity" evidence="1">
    <location>
        <begin position="136"/>
        <end position="171"/>
    </location>
</feature>
<feature type="transmembrane region" description="Helical" evidence="2">
    <location>
        <begin position="33"/>
        <end position="59"/>
    </location>
</feature>
<dbReference type="EMBL" id="BOPG01000005">
    <property type="protein sequence ID" value="GIJ53204.1"/>
    <property type="molecule type" value="Genomic_DNA"/>
</dbReference>
<evidence type="ECO:0000313" key="4">
    <source>
        <dbReference type="Proteomes" id="UP000612585"/>
    </source>
</evidence>
<evidence type="ECO:0000256" key="2">
    <source>
        <dbReference type="SAM" id="Phobius"/>
    </source>
</evidence>
<dbReference type="Proteomes" id="UP000612585">
    <property type="component" value="Unassembled WGS sequence"/>
</dbReference>
<evidence type="ECO:0000256" key="1">
    <source>
        <dbReference type="SAM" id="MobiDB-lite"/>
    </source>
</evidence>
<feature type="transmembrane region" description="Helical" evidence="2">
    <location>
        <begin position="6"/>
        <end position="26"/>
    </location>
</feature>